<organism evidence="6 7">
    <name type="scientific">Desertihabitans brevis</name>
    <dbReference type="NCBI Taxonomy" id="2268447"/>
    <lineage>
        <taxon>Bacteria</taxon>
        <taxon>Bacillati</taxon>
        <taxon>Actinomycetota</taxon>
        <taxon>Actinomycetes</taxon>
        <taxon>Propionibacteriales</taxon>
        <taxon>Propionibacteriaceae</taxon>
        <taxon>Desertihabitans</taxon>
    </lineage>
</organism>
<dbReference type="Proteomes" id="UP000252770">
    <property type="component" value="Unassembled WGS sequence"/>
</dbReference>
<dbReference type="EMBL" id="QOUI01000001">
    <property type="protein sequence ID" value="RCK71110.1"/>
    <property type="molecule type" value="Genomic_DNA"/>
</dbReference>
<dbReference type="InterPro" id="IPR013766">
    <property type="entry name" value="Thioredoxin_domain"/>
</dbReference>
<evidence type="ECO:0000313" key="6">
    <source>
        <dbReference type="EMBL" id="RCK71110.1"/>
    </source>
</evidence>
<feature type="domain" description="Thioredoxin" evidence="5">
    <location>
        <begin position="49"/>
        <end position="213"/>
    </location>
</feature>
<sequence>MRPTPTWTAPGLLRAVVAVLVCGWCLGLGGCQAGHGPEKGSHHYSARVLTEGYPVPSVTLTDTRGQAFDLQTSPSRPVTLYFFGYTSCPQHCSEVLSTVAEARHLLPDPDKVQVVVVSIDPERDTGERLEAYLDRFDPAFIGLRGELEVVRTAAEQLGVEIGPRHPVADGYEIAHGTQVVGADRDHRARLVWLEDVTAEQLADDLEHFLEEQQ</sequence>
<feature type="binding site" evidence="3">
    <location>
        <position position="88"/>
    </location>
    <ligand>
        <name>Cu cation</name>
        <dbReference type="ChEBI" id="CHEBI:23378"/>
    </ligand>
</feature>
<evidence type="ECO:0000256" key="3">
    <source>
        <dbReference type="PIRSR" id="PIRSR603782-1"/>
    </source>
</evidence>
<evidence type="ECO:0000313" key="7">
    <source>
        <dbReference type="Proteomes" id="UP000252770"/>
    </source>
</evidence>
<keyword evidence="2 3" id="KW-0186">Copper</keyword>
<reference evidence="6 7" key="1">
    <citation type="submission" date="2018-07" db="EMBL/GenBank/DDBJ databases">
        <title>Desertimonas flava gen. nov. sp. nov.</title>
        <authorList>
            <person name="Liu S."/>
        </authorList>
    </citation>
    <scope>NUCLEOTIDE SEQUENCE [LARGE SCALE GENOMIC DNA]</scope>
    <source>
        <strain evidence="6 7">16Sb5-5</strain>
    </source>
</reference>
<comment type="caution">
    <text evidence="6">The sequence shown here is derived from an EMBL/GenBank/DDBJ whole genome shotgun (WGS) entry which is preliminary data.</text>
</comment>
<keyword evidence="4" id="KW-1015">Disulfide bond</keyword>
<evidence type="ECO:0000256" key="2">
    <source>
        <dbReference type="ARBA" id="ARBA00023008"/>
    </source>
</evidence>
<evidence type="ECO:0000259" key="5">
    <source>
        <dbReference type="PROSITE" id="PS51352"/>
    </source>
</evidence>
<accession>A0A367YZ30</accession>
<dbReference type="CDD" id="cd02968">
    <property type="entry name" value="SCO"/>
    <property type="match status" value="1"/>
</dbReference>
<dbReference type="Gene3D" id="3.40.30.10">
    <property type="entry name" value="Glutaredoxin"/>
    <property type="match status" value="1"/>
</dbReference>
<dbReference type="Pfam" id="PF02630">
    <property type="entry name" value="SCO1-SenC"/>
    <property type="match status" value="1"/>
</dbReference>
<feature type="disulfide bond" description="Redox-active" evidence="4">
    <location>
        <begin position="88"/>
        <end position="92"/>
    </location>
</feature>
<dbReference type="PANTHER" id="PTHR12151">
    <property type="entry name" value="ELECTRON TRANSPORT PROTIN SCO1/SENC FAMILY MEMBER"/>
    <property type="match status" value="1"/>
</dbReference>
<dbReference type="PROSITE" id="PS51352">
    <property type="entry name" value="THIOREDOXIN_2"/>
    <property type="match status" value="1"/>
</dbReference>
<dbReference type="PROSITE" id="PS51257">
    <property type="entry name" value="PROKAR_LIPOPROTEIN"/>
    <property type="match status" value="1"/>
</dbReference>
<dbReference type="SUPFAM" id="SSF52833">
    <property type="entry name" value="Thioredoxin-like"/>
    <property type="match status" value="1"/>
</dbReference>
<proteinExistence type="inferred from homology"/>
<name>A0A367YZ30_9ACTN</name>
<dbReference type="InterPro" id="IPR036249">
    <property type="entry name" value="Thioredoxin-like_sf"/>
</dbReference>
<evidence type="ECO:0000256" key="1">
    <source>
        <dbReference type="ARBA" id="ARBA00010996"/>
    </source>
</evidence>
<feature type="binding site" evidence="3">
    <location>
        <position position="175"/>
    </location>
    <ligand>
        <name>Cu cation</name>
        <dbReference type="ChEBI" id="CHEBI:23378"/>
    </ligand>
</feature>
<dbReference type="PANTHER" id="PTHR12151:SF25">
    <property type="entry name" value="LINALOOL DEHYDRATASE_ISOMERASE DOMAIN-CONTAINING PROTEIN"/>
    <property type="match status" value="1"/>
</dbReference>
<dbReference type="AlphaFoldDB" id="A0A367YZ30"/>
<dbReference type="InterPro" id="IPR003782">
    <property type="entry name" value="SCO1/SenC"/>
</dbReference>
<gene>
    <name evidence="6" type="ORF">DT076_01170</name>
</gene>
<feature type="binding site" evidence="3">
    <location>
        <position position="92"/>
    </location>
    <ligand>
        <name>Cu cation</name>
        <dbReference type="ChEBI" id="CHEBI:23378"/>
    </ligand>
</feature>
<protein>
    <submittedName>
        <fullName evidence="6">SCO family protein</fullName>
    </submittedName>
</protein>
<keyword evidence="3" id="KW-0479">Metal-binding</keyword>
<comment type="similarity">
    <text evidence="1">Belongs to the SCO1/2 family.</text>
</comment>
<dbReference type="GO" id="GO:0046872">
    <property type="term" value="F:metal ion binding"/>
    <property type="evidence" value="ECO:0007669"/>
    <property type="project" value="UniProtKB-KW"/>
</dbReference>
<evidence type="ECO:0000256" key="4">
    <source>
        <dbReference type="PIRSR" id="PIRSR603782-2"/>
    </source>
</evidence>
<dbReference type="RefSeq" id="WP_114124813.1">
    <property type="nucleotide sequence ID" value="NZ_QOUI01000001.1"/>
</dbReference>
<keyword evidence="7" id="KW-1185">Reference proteome</keyword>